<name>A0A7T0LN09_9ACTO</name>
<dbReference type="GO" id="GO:0046933">
    <property type="term" value="F:proton-transporting ATP synthase activity, rotational mechanism"/>
    <property type="evidence" value="ECO:0007669"/>
    <property type="project" value="UniProtKB-UniRule"/>
</dbReference>
<evidence type="ECO:0000256" key="11">
    <source>
        <dbReference type="ARBA" id="ARBA00023310"/>
    </source>
</evidence>
<evidence type="ECO:0000256" key="9">
    <source>
        <dbReference type="ARBA" id="ARBA00023065"/>
    </source>
</evidence>
<evidence type="ECO:0000256" key="8">
    <source>
        <dbReference type="ARBA" id="ARBA00022989"/>
    </source>
</evidence>
<dbReference type="NCBIfam" id="NF004412">
    <property type="entry name" value="PRK05759.1-3"/>
    <property type="match status" value="1"/>
</dbReference>
<keyword evidence="3 14" id="KW-0813">Transport</keyword>
<evidence type="ECO:0000256" key="3">
    <source>
        <dbReference type="ARBA" id="ARBA00022448"/>
    </source>
</evidence>
<evidence type="ECO:0000256" key="13">
    <source>
        <dbReference type="ARBA" id="ARBA00025830"/>
    </source>
</evidence>
<evidence type="ECO:0000256" key="15">
    <source>
        <dbReference type="RuleBase" id="RU003848"/>
    </source>
</evidence>
<proteinExistence type="inferred from homology"/>
<reference evidence="16 17" key="1">
    <citation type="submission" date="2020-11" db="EMBL/GenBank/DDBJ databases">
        <title>Actinomyces sp. ZJ750.</title>
        <authorList>
            <person name="Zhou J."/>
        </authorList>
    </citation>
    <scope>NUCLEOTIDE SEQUENCE [LARGE SCALE GENOMIC DNA]</scope>
    <source>
        <strain evidence="16 17">ZJ750</strain>
    </source>
</reference>
<keyword evidence="7 14" id="KW-0375">Hydrogen ion transport</keyword>
<evidence type="ECO:0000256" key="6">
    <source>
        <dbReference type="ARBA" id="ARBA00022692"/>
    </source>
</evidence>
<evidence type="ECO:0000256" key="2">
    <source>
        <dbReference type="ARBA" id="ARBA00005513"/>
    </source>
</evidence>
<dbReference type="SUPFAM" id="SSF81573">
    <property type="entry name" value="F1F0 ATP synthase subunit B, membrane domain"/>
    <property type="match status" value="1"/>
</dbReference>
<dbReference type="CDD" id="cd06503">
    <property type="entry name" value="ATP-synt_Fo_b"/>
    <property type="match status" value="1"/>
</dbReference>
<organism evidence="16 17">
    <name type="scientific">Actinomyces respiraculi</name>
    <dbReference type="NCBI Taxonomy" id="2744574"/>
    <lineage>
        <taxon>Bacteria</taxon>
        <taxon>Bacillati</taxon>
        <taxon>Actinomycetota</taxon>
        <taxon>Actinomycetes</taxon>
        <taxon>Actinomycetales</taxon>
        <taxon>Actinomycetaceae</taxon>
        <taxon>Actinomyces</taxon>
    </lineage>
</organism>
<dbReference type="EMBL" id="CP063989">
    <property type="protein sequence ID" value="QPL06662.1"/>
    <property type="molecule type" value="Genomic_DNA"/>
</dbReference>
<gene>
    <name evidence="14" type="primary">atpF</name>
    <name evidence="16" type="ORF">ID810_08890</name>
</gene>
<comment type="subunit">
    <text evidence="13 14">F-type ATPases have 2 components, F(1) - the catalytic core - and F(0) - the membrane proton channel. F(1) has five subunits: alpha(3), beta(3), gamma(1), delta(1), epsilon(1). F(0) has three main subunits: a(1), b(2) and c(10-14). The alpha and beta chains form an alternating ring which encloses part of the gamma chain. F(1) is attached to F(0) by a central stalk formed by the gamma and epsilon chains, while a peripheral stalk is formed by the delta and b chains.</text>
</comment>
<dbReference type="GO" id="GO:0045259">
    <property type="term" value="C:proton-transporting ATP synthase complex"/>
    <property type="evidence" value="ECO:0007669"/>
    <property type="project" value="UniProtKB-KW"/>
</dbReference>
<evidence type="ECO:0000256" key="4">
    <source>
        <dbReference type="ARBA" id="ARBA00022475"/>
    </source>
</evidence>
<evidence type="ECO:0000313" key="17">
    <source>
        <dbReference type="Proteomes" id="UP000594637"/>
    </source>
</evidence>
<keyword evidence="10 14" id="KW-0472">Membrane</keyword>
<dbReference type="NCBIfam" id="TIGR01144">
    <property type="entry name" value="ATP_synt_b"/>
    <property type="match status" value="1"/>
</dbReference>
<evidence type="ECO:0000256" key="5">
    <source>
        <dbReference type="ARBA" id="ARBA00022547"/>
    </source>
</evidence>
<keyword evidence="6 14" id="KW-0812">Transmembrane</keyword>
<dbReference type="GO" id="GO:0005886">
    <property type="term" value="C:plasma membrane"/>
    <property type="evidence" value="ECO:0007669"/>
    <property type="project" value="UniProtKB-SubCell"/>
</dbReference>
<evidence type="ECO:0000256" key="7">
    <source>
        <dbReference type="ARBA" id="ARBA00022781"/>
    </source>
</evidence>
<evidence type="ECO:0000256" key="14">
    <source>
        <dbReference type="HAMAP-Rule" id="MF_01398"/>
    </source>
</evidence>
<dbReference type="AlphaFoldDB" id="A0A7T0LN09"/>
<evidence type="ECO:0000256" key="1">
    <source>
        <dbReference type="ARBA" id="ARBA00004162"/>
    </source>
</evidence>
<comment type="function">
    <text evidence="12 14">F(1)F(0) ATP synthase produces ATP from ADP in the presence of a proton or sodium gradient. F-type ATPases consist of two structural domains, F(1) containing the extramembraneous catalytic core and F(0) containing the membrane proton channel, linked together by a central stalk and a peripheral stalk. During catalysis, ATP synthesis in the catalytic domain of F(1) is coupled via a rotary mechanism of the central stalk subunits to proton translocation.</text>
</comment>
<dbReference type="PANTHER" id="PTHR33445">
    <property type="entry name" value="ATP SYNTHASE SUBUNIT B', CHLOROPLASTIC"/>
    <property type="match status" value="1"/>
</dbReference>
<sequence>MLPASGAPEGIGLFIPHLPDLIWGTVAFALIAVVLITYALPRFNAVLDERTRTIEEGLALTEKAKGDQKDAELRAARIVEDARREASSLRDSAQAEAKEIVAAARTEAQAEAARIVDAAKRQIDADKQAAQISLRTDVGLLASTLAEKIVGEQLTDTALSGRVIDRFLDELDAQTTSVAAGATGESR</sequence>
<comment type="subcellular location">
    <subcellularLocation>
        <location evidence="1 14">Cell membrane</location>
        <topology evidence="1 14">Single-pass membrane protein</topology>
    </subcellularLocation>
</comment>
<dbReference type="Pfam" id="PF00430">
    <property type="entry name" value="ATP-synt_B"/>
    <property type="match status" value="1"/>
</dbReference>
<dbReference type="InterPro" id="IPR028987">
    <property type="entry name" value="ATP_synth_B-like_membr_sf"/>
</dbReference>
<evidence type="ECO:0000313" key="16">
    <source>
        <dbReference type="EMBL" id="QPL06662.1"/>
    </source>
</evidence>
<dbReference type="Gene3D" id="1.20.5.620">
    <property type="entry name" value="F1F0 ATP synthase subunit B, membrane domain"/>
    <property type="match status" value="1"/>
</dbReference>
<keyword evidence="8 14" id="KW-1133">Transmembrane helix</keyword>
<dbReference type="InterPro" id="IPR002146">
    <property type="entry name" value="ATP_synth_b/b'su_bac/chlpt"/>
</dbReference>
<keyword evidence="4 14" id="KW-1003">Cell membrane</keyword>
<dbReference type="PANTHER" id="PTHR33445:SF1">
    <property type="entry name" value="ATP SYNTHASE SUBUNIT B"/>
    <property type="match status" value="1"/>
</dbReference>
<dbReference type="InterPro" id="IPR005864">
    <property type="entry name" value="ATP_synth_F0_bsu_bac"/>
</dbReference>
<dbReference type="GO" id="GO:0046961">
    <property type="term" value="F:proton-transporting ATPase activity, rotational mechanism"/>
    <property type="evidence" value="ECO:0007669"/>
    <property type="project" value="TreeGrafter"/>
</dbReference>
<keyword evidence="17" id="KW-1185">Reference proteome</keyword>
<accession>A0A7T0LN09</accession>
<evidence type="ECO:0000256" key="12">
    <source>
        <dbReference type="ARBA" id="ARBA00025198"/>
    </source>
</evidence>
<keyword evidence="11 14" id="KW-0066">ATP synthesis</keyword>
<comment type="function">
    <text evidence="14">Component of the F(0) channel, it forms part of the peripheral stalk, linking F(1) to F(0).</text>
</comment>
<protein>
    <recommendedName>
        <fullName evidence="14">ATP synthase subunit b</fullName>
    </recommendedName>
    <alternativeName>
        <fullName evidence="14">ATP synthase F(0) sector subunit b</fullName>
    </alternativeName>
    <alternativeName>
        <fullName evidence="14">ATPase subunit I</fullName>
    </alternativeName>
    <alternativeName>
        <fullName evidence="14">F-type ATPase subunit b</fullName>
        <shortName evidence="14">F-ATPase subunit b</shortName>
    </alternativeName>
</protein>
<keyword evidence="5 14" id="KW-0138">CF(0)</keyword>
<feature type="transmembrane region" description="Helical" evidence="14">
    <location>
        <begin position="21"/>
        <end position="40"/>
    </location>
</feature>
<dbReference type="HAMAP" id="MF_01398">
    <property type="entry name" value="ATP_synth_b_bprime"/>
    <property type="match status" value="1"/>
</dbReference>
<dbReference type="InterPro" id="IPR050059">
    <property type="entry name" value="ATP_synthase_B_chain"/>
</dbReference>
<comment type="similarity">
    <text evidence="2 14 15">Belongs to the ATPase B chain family.</text>
</comment>
<dbReference type="Proteomes" id="UP000594637">
    <property type="component" value="Chromosome"/>
</dbReference>
<evidence type="ECO:0000256" key="10">
    <source>
        <dbReference type="ARBA" id="ARBA00023136"/>
    </source>
</evidence>
<keyword evidence="9 14" id="KW-0406">Ion transport</keyword>
<dbReference type="KEGG" id="arep:ID810_08890"/>